<keyword evidence="6" id="KW-0805">Transcription regulation</keyword>
<evidence type="ECO:0000313" key="11">
    <source>
        <dbReference type="EMBL" id="OJG35684.1"/>
    </source>
</evidence>
<evidence type="ECO:0000256" key="4">
    <source>
        <dbReference type="ARBA" id="ARBA00022491"/>
    </source>
</evidence>
<evidence type="ECO:0000256" key="1">
    <source>
        <dbReference type="ARBA" id="ARBA00004496"/>
    </source>
</evidence>
<feature type="binding site" evidence="9">
    <location>
        <position position="140"/>
    </location>
    <ligand>
        <name>Zn(2+)</name>
        <dbReference type="ChEBI" id="CHEBI:29105"/>
    </ligand>
</feature>
<dbReference type="PANTHER" id="PTHR33202">
    <property type="entry name" value="ZINC UPTAKE REGULATION PROTEIN"/>
    <property type="match status" value="1"/>
</dbReference>
<evidence type="ECO:0000313" key="12">
    <source>
        <dbReference type="Proteomes" id="UP000183700"/>
    </source>
</evidence>
<dbReference type="InterPro" id="IPR036388">
    <property type="entry name" value="WH-like_DNA-bd_sf"/>
</dbReference>
<keyword evidence="7" id="KW-0238">DNA-binding</keyword>
<gene>
    <name evidence="11" type="ORF">RV00_GL002438</name>
</gene>
<dbReference type="CDD" id="cd07153">
    <property type="entry name" value="Fur_like"/>
    <property type="match status" value="1"/>
</dbReference>
<evidence type="ECO:0000256" key="2">
    <source>
        <dbReference type="ARBA" id="ARBA00007957"/>
    </source>
</evidence>
<feature type="binding site" evidence="10">
    <location>
        <position position="129"/>
    </location>
    <ligand>
        <name>Fe cation</name>
        <dbReference type="ChEBI" id="CHEBI:24875"/>
    </ligand>
</feature>
<comment type="subcellular location">
    <subcellularLocation>
        <location evidence="1">Cytoplasm</location>
    </subcellularLocation>
</comment>
<feature type="binding site" evidence="10">
    <location>
        <position position="94"/>
    </location>
    <ligand>
        <name>Fe cation</name>
        <dbReference type="ChEBI" id="CHEBI:24875"/>
    </ligand>
</feature>
<keyword evidence="8" id="KW-0804">Transcription</keyword>
<dbReference type="GO" id="GO:0005737">
    <property type="term" value="C:cytoplasm"/>
    <property type="evidence" value="ECO:0007669"/>
    <property type="project" value="UniProtKB-SubCell"/>
</dbReference>
<dbReference type="GO" id="GO:0003700">
    <property type="term" value="F:DNA-binding transcription factor activity"/>
    <property type="evidence" value="ECO:0007669"/>
    <property type="project" value="InterPro"/>
</dbReference>
<evidence type="ECO:0000256" key="6">
    <source>
        <dbReference type="ARBA" id="ARBA00023015"/>
    </source>
</evidence>
<dbReference type="GO" id="GO:0008270">
    <property type="term" value="F:zinc ion binding"/>
    <property type="evidence" value="ECO:0007669"/>
    <property type="project" value="TreeGrafter"/>
</dbReference>
<evidence type="ECO:0000256" key="7">
    <source>
        <dbReference type="ARBA" id="ARBA00023125"/>
    </source>
</evidence>
<reference evidence="11 12" key="1">
    <citation type="submission" date="2014-12" db="EMBL/GenBank/DDBJ databases">
        <title>Draft genome sequences of 29 type strains of Enterococci.</title>
        <authorList>
            <person name="Zhong Z."/>
            <person name="Sun Z."/>
            <person name="Liu W."/>
            <person name="Zhang W."/>
            <person name="Zhang H."/>
        </authorList>
    </citation>
    <scope>NUCLEOTIDE SEQUENCE [LARGE SCALE GENOMIC DNA]</scope>
    <source>
        <strain evidence="11 12">DSM 22802</strain>
    </source>
</reference>
<organism evidence="11 12">
    <name type="scientific">Enterococcus devriesei</name>
    <dbReference type="NCBI Taxonomy" id="319970"/>
    <lineage>
        <taxon>Bacteria</taxon>
        <taxon>Bacillati</taxon>
        <taxon>Bacillota</taxon>
        <taxon>Bacilli</taxon>
        <taxon>Lactobacillales</taxon>
        <taxon>Enterococcaceae</taxon>
        <taxon>Enterococcus</taxon>
    </lineage>
</organism>
<dbReference type="InterPro" id="IPR002481">
    <property type="entry name" value="FUR"/>
</dbReference>
<comment type="similarity">
    <text evidence="2">Belongs to the Fur family.</text>
</comment>
<keyword evidence="10" id="KW-0408">Iron</keyword>
<dbReference type="Pfam" id="PF01475">
    <property type="entry name" value="FUR"/>
    <property type="match status" value="1"/>
</dbReference>
<dbReference type="EMBL" id="JXKM01000005">
    <property type="protein sequence ID" value="OJG35684.1"/>
    <property type="molecule type" value="Genomic_DNA"/>
</dbReference>
<comment type="caution">
    <text evidence="11">The sequence shown here is derived from an EMBL/GenBank/DDBJ whole genome shotgun (WGS) entry which is preliminary data.</text>
</comment>
<comment type="cofactor">
    <cofactor evidence="9">
        <name>Zn(2+)</name>
        <dbReference type="ChEBI" id="CHEBI:29105"/>
    </cofactor>
    <text evidence="9">Binds 1 zinc ion per subunit.</text>
</comment>
<dbReference type="OrthoDB" id="8659436at2"/>
<dbReference type="Gene3D" id="3.30.1490.190">
    <property type="match status" value="1"/>
</dbReference>
<dbReference type="RefSeq" id="WP_071862239.1">
    <property type="nucleotide sequence ID" value="NZ_CAURXW010000009.1"/>
</dbReference>
<dbReference type="InterPro" id="IPR036390">
    <property type="entry name" value="WH_DNA-bd_sf"/>
</dbReference>
<keyword evidence="4" id="KW-0678">Repressor</keyword>
<dbReference type="GO" id="GO:0000976">
    <property type="term" value="F:transcription cis-regulatory region binding"/>
    <property type="evidence" value="ECO:0007669"/>
    <property type="project" value="TreeGrafter"/>
</dbReference>
<feature type="binding site" evidence="9">
    <location>
        <position position="103"/>
    </location>
    <ligand>
        <name>Zn(2+)</name>
        <dbReference type="ChEBI" id="CHEBI:29105"/>
    </ligand>
</feature>
<keyword evidence="5 9" id="KW-0862">Zinc</keyword>
<feature type="binding site" evidence="9">
    <location>
        <position position="137"/>
    </location>
    <ligand>
        <name>Zn(2+)</name>
        <dbReference type="ChEBI" id="CHEBI:29105"/>
    </ligand>
</feature>
<dbReference type="InterPro" id="IPR043135">
    <property type="entry name" value="Fur_C"/>
</dbReference>
<evidence type="ECO:0000256" key="9">
    <source>
        <dbReference type="PIRSR" id="PIRSR602481-1"/>
    </source>
</evidence>
<dbReference type="GO" id="GO:1900376">
    <property type="term" value="P:regulation of secondary metabolite biosynthetic process"/>
    <property type="evidence" value="ECO:0007669"/>
    <property type="project" value="TreeGrafter"/>
</dbReference>
<dbReference type="Proteomes" id="UP000183700">
    <property type="component" value="Unassembled WGS sequence"/>
</dbReference>
<keyword evidence="3" id="KW-0963">Cytoplasm</keyword>
<comment type="cofactor">
    <cofactor evidence="10">
        <name>Mn(2+)</name>
        <dbReference type="ChEBI" id="CHEBI:29035"/>
    </cofactor>
    <cofactor evidence="10">
        <name>Fe(2+)</name>
        <dbReference type="ChEBI" id="CHEBI:29033"/>
    </cofactor>
    <text evidence="10">Binds 1 Mn(2+) or Fe(2+) ion per subunit.</text>
</comment>
<dbReference type="SUPFAM" id="SSF46785">
    <property type="entry name" value="Winged helix' DNA-binding domain"/>
    <property type="match status" value="1"/>
</dbReference>
<protein>
    <submittedName>
        <fullName evidence="11">Fur family transcriptional regulator</fullName>
    </submittedName>
</protein>
<proteinExistence type="inferred from homology"/>
<evidence type="ECO:0000256" key="3">
    <source>
        <dbReference type="ARBA" id="ARBA00022490"/>
    </source>
</evidence>
<evidence type="ECO:0000256" key="8">
    <source>
        <dbReference type="ARBA" id="ARBA00023163"/>
    </source>
</evidence>
<accession>A0A1L8SV20</accession>
<evidence type="ECO:0000256" key="5">
    <source>
        <dbReference type="ARBA" id="ARBA00022833"/>
    </source>
</evidence>
<sequence length="145" mass="17258">MPQATLLEKALGKVKEHGFKYTKKRETLLDFLIKKNRYVSAREVYNHLNEQFPGLSYDTVYRNLREFCEIGLIEDTELQGEMKFRFSCSESFEHHHHFICTVCGMTKEIHMCPMDFFKEQLDDCSIEGHRFELYGRCEKCQNVNE</sequence>
<dbReference type="Gene3D" id="1.10.10.10">
    <property type="entry name" value="Winged helix-like DNA-binding domain superfamily/Winged helix DNA-binding domain"/>
    <property type="match status" value="1"/>
</dbReference>
<name>A0A1L8SV20_9ENTE</name>
<dbReference type="GO" id="GO:0045892">
    <property type="term" value="P:negative regulation of DNA-templated transcription"/>
    <property type="evidence" value="ECO:0007669"/>
    <property type="project" value="TreeGrafter"/>
</dbReference>
<feature type="binding site" evidence="9">
    <location>
        <position position="100"/>
    </location>
    <ligand>
        <name>Zn(2+)</name>
        <dbReference type="ChEBI" id="CHEBI:29105"/>
    </ligand>
</feature>
<keyword evidence="12" id="KW-1185">Reference proteome</keyword>
<dbReference type="STRING" id="319970.RV00_GL002438"/>
<evidence type="ECO:0000256" key="10">
    <source>
        <dbReference type="PIRSR" id="PIRSR602481-2"/>
    </source>
</evidence>
<dbReference type="AlphaFoldDB" id="A0A1L8SV20"/>
<dbReference type="PANTHER" id="PTHR33202:SF1">
    <property type="entry name" value="FERRIC UPTAKE REGULATION PROTEIN"/>
    <property type="match status" value="1"/>
</dbReference>
<keyword evidence="9" id="KW-0479">Metal-binding</keyword>